<keyword evidence="5" id="KW-1185">Reference proteome</keyword>
<evidence type="ECO:0000256" key="1">
    <source>
        <dbReference type="ARBA" id="ARBA00022679"/>
    </source>
</evidence>
<dbReference type="PROSITE" id="PS51186">
    <property type="entry name" value="GNAT"/>
    <property type="match status" value="1"/>
</dbReference>
<evidence type="ECO:0000313" key="5">
    <source>
        <dbReference type="Proteomes" id="UP000252100"/>
    </source>
</evidence>
<evidence type="ECO:0000259" key="3">
    <source>
        <dbReference type="PROSITE" id="PS51186"/>
    </source>
</evidence>
<dbReference type="InterPro" id="IPR000182">
    <property type="entry name" value="GNAT_dom"/>
</dbReference>
<dbReference type="Proteomes" id="UP000252100">
    <property type="component" value="Chromosome"/>
</dbReference>
<name>A0A345C221_9BACI</name>
<feature type="domain" description="N-acetyltransferase" evidence="3">
    <location>
        <begin position="9"/>
        <end position="174"/>
    </location>
</feature>
<dbReference type="KEGG" id="rue:DT065_15420"/>
<dbReference type="PANTHER" id="PTHR43420">
    <property type="entry name" value="ACETYLTRANSFERASE"/>
    <property type="match status" value="1"/>
</dbReference>
<evidence type="ECO:0000256" key="2">
    <source>
        <dbReference type="ARBA" id="ARBA00023315"/>
    </source>
</evidence>
<dbReference type="InterPro" id="IPR050680">
    <property type="entry name" value="YpeA/RimI_acetyltransf"/>
</dbReference>
<dbReference type="PANTHER" id="PTHR43420:SF44">
    <property type="entry name" value="ACETYLTRANSFERASE YPEA"/>
    <property type="match status" value="1"/>
</dbReference>
<dbReference type="Gene3D" id="3.40.630.30">
    <property type="match status" value="1"/>
</dbReference>
<sequence length="174" mass="20005">MILKEVNVLNIRMLEEKDAEPYRSLRLAALKESPEAFLMTYDEEIRKEDPIANIAARLGKSDVFTFGAFVGEELAAVTTLELESPIKISHKGNILAMYVAKDHRGTRLGQKLLEAVMEKVKERGLEQLQLSVIEENISARRLYESVGFQTYSIEKQAFKLGERYWNEYNMVKFL</sequence>
<dbReference type="AlphaFoldDB" id="A0A345C221"/>
<evidence type="ECO:0000313" key="4">
    <source>
        <dbReference type="EMBL" id="AXF57252.1"/>
    </source>
</evidence>
<accession>A0A345C221</accession>
<keyword evidence="2" id="KW-0012">Acyltransferase</keyword>
<proteinExistence type="predicted"/>
<reference evidence="4 5" key="1">
    <citation type="journal article" date="2018" name="J. Microbiol.">
        <title>Salicibibacter kimchii gen. nov., sp. nov., a moderately halophilic and alkalitolerant bacterium in the family Bacillaceae, isolated from kimchi.</title>
        <authorList>
            <person name="Jang J.Y."/>
            <person name="Oh Y.J."/>
            <person name="Lim S.K."/>
            <person name="Park H.K."/>
            <person name="Lee C."/>
            <person name="Kim J.Y."/>
            <person name="Lee M.A."/>
            <person name="Choi H.J."/>
        </authorList>
    </citation>
    <scope>NUCLEOTIDE SEQUENCE [LARGE SCALE GENOMIC DNA]</scope>
    <source>
        <strain evidence="4 5">NKC1-1</strain>
    </source>
</reference>
<dbReference type="InterPro" id="IPR016181">
    <property type="entry name" value="Acyl_CoA_acyltransferase"/>
</dbReference>
<dbReference type="CDD" id="cd04301">
    <property type="entry name" value="NAT_SF"/>
    <property type="match status" value="1"/>
</dbReference>
<dbReference type="SUPFAM" id="SSF55729">
    <property type="entry name" value="Acyl-CoA N-acyltransferases (Nat)"/>
    <property type="match status" value="1"/>
</dbReference>
<organism evidence="4 5">
    <name type="scientific">Salicibibacter kimchii</name>
    <dbReference type="NCBI Taxonomy" id="2099786"/>
    <lineage>
        <taxon>Bacteria</taxon>
        <taxon>Bacillati</taxon>
        <taxon>Bacillota</taxon>
        <taxon>Bacilli</taxon>
        <taxon>Bacillales</taxon>
        <taxon>Bacillaceae</taxon>
        <taxon>Salicibibacter</taxon>
    </lineage>
</organism>
<gene>
    <name evidence="4" type="ORF">DT065_15420</name>
</gene>
<dbReference type="GO" id="GO:0016747">
    <property type="term" value="F:acyltransferase activity, transferring groups other than amino-acyl groups"/>
    <property type="evidence" value="ECO:0007669"/>
    <property type="project" value="InterPro"/>
</dbReference>
<dbReference type="EMBL" id="CP031092">
    <property type="protein sequence ID" value="AXF57252.1"/>
    <property type="molecule type" value="Genomic_DNA"/>
</dbReference>
<keyword evidence="1 4" id="KW-0808">Transferase</keyword>
<dbReference type="Pfam" id="PF00583">
    <property type="entry name" value="Acetyltransf_1"/>
    <property type="match status" value="1"/>
</dbReference>
<protein>
    <submittedName>
        <fullName evidence="4">GNAT family N-acetyltransferase</fullName>
    </submittedName>
</protein>